<dbReference type="InterPro" id="IPR018062">
    <property type="entry name" value="HTH_AraC-typ_CS"/>
</dbReference>
<dbReference type="InterPro" id="IPR020449">
    <property type="entry name" value="Tscrpt_reg_AraC-type_HTH"/>
</dbReference>
<evidence type="ECO:0000259" key="6">
    <source>
        <dbReference type="PROSITE" id="PS50110"/>
    </source>
</evidence>
<dbReference type="SMART" id="SM00448">
    <property type="entry name" value="REC"/>
    <property type="match status" value="1"/>
</dbReference>
<dbReference type="PRINTS" id="PR00032">
    <property type="entry name" value="HTHARAC"/>
</dbReference>
<evidence type="ECO:0000313" key="7">
    <source>
        <dbReference type="EMBL" id="MDG0811454.1"/>
    </source>
</evidence>
<dbReference type="Proteomes" id="UP001153404">
    <property type="component" value="Unassembled WGS sequence"/>
</dbReference>
<dbReference type="CDD" id="cd17536">
    <property type="entry name" value="REC_YesN-like"/>
    <property type="match status" value="1"/>
</dbReference>
<dbReference type="PROSITE" id="PS50110">
    <property type="entry name" value="RESPONSE_REGULATORY"/>
    <property type="match status" value="1"/>
</dbReference>
<dbReference type="Pfam" id="PF12833">
    <property type="entry name" value="HTH_18"/>
    <property type="match status" value="1"/>
</dbReference>
<evidence type="ECO:0000259" key="5">
    <source>
        <dbReference type="PROSITE" id="PS01124"/>
    </source>
</evidence>
<evidence type="ECO:0000256" key="3">
    <source>
        <dbReference type="ARBA" id="ARBA00023163"/>
    </source>
</evidence>
<feature type="modified residue" description="4-aspartylphosphate" evidence="4">
    <location>
        <position position="57"/>
    </location>
</feature>
<dbReference type="SUPFAM" id="SSF52172">
    <property type="entry name" value="CheY-like"/>
    <property type="match status" value="1"/>
</dbReference>
<keyword evidence="3" id="KW-0804">Transcription</keyword>
<protein>
    <submittedName>
        <fullName evidence="7">Helix-turn-helix domain-containing protein</fullName>
    </submittedName>
</protein>
<dbReference type="SUPFAM" id="SSF46689">
    <property type="entry name" value="Homeodomain-like"/>
    <property type="match status" value="2"/>
</dbReference>
<keyword evidence="4" id="KW-0597">Phosphoprotein</keyword>
<comment type="caution">
    <text evidence="7">The sequence shown here is derived from an EMBL/GenBank/DDBJ whole genome shotgun (WGS) entry which is preliminary data.</text>
</comment>
<organism evidence="7 8">
    <name type="scientific">Cohnella rhizosphaerae</name>
    <dbReference type="NCBI Taxonomy" id="1457232"/>
    <lineage>
        <taxon>Bacteria</taxon>
        <taxon>Bacillati</taxon>
        <taxon>Bacillota</taxon>
        <taxon>Bacilli</taxon>
        <taxon>Bacillales</taxon>
        <taxon>Paenibacillaceae</taxon>
        <taxon>Cohnella</taxon>
    </lineage>
</organism>
<dbReference type="InterPro" id="IPR011006">
    <property type="entry name" value="CheY-like_superfamily"/>
</dbReference>
<evidence type="ECO:0000313" key="8">
    <source>
        <dbReference type="Proteomes" id="UP001153404"/>
    </source>
</evidence>
<dbReference type="Gene3D" id="3.40.50.2300">
    <property type="match status" value="1"/>
</dbReference>
<evidence type="ECO:0000256" key="4">
    <source>
        <dbReference type="PROSITE-ProRule" id="PRU00169"/>
    </source>
</evidence>
<evidence type="ECO:0000256" key="1">
    <source>
        <dbReference type="ARBA" id="ARBA00023015"/>
    </source>
</evidence>
<dbReference type="InterPro" id="IPR001789">
    <property type="entry name" value="Sig_transdc_resp-reg_receiver"/>
</dbReference>
<dbReference type="AlphaFoldDB" id="A0A9X4QUG3"/>
<feature type="domain" description="HTH araC/xylS-type" evidence="5">
    <location>
        <begin position="412"/>
        <end position="511"/>
    </location>
</feature>
<sequence length="513" mass="55591">MNPVKVMIVDDEVLAIDHLKHLVSWEALGYEIVCTATRPAQVPELARKHRPDLVIMDIVMPGQDGLALSKTLLAEGTALKIVLLTSYKEFEYAKEAVRLGVASYWVKHEMDADTFSRELGGLREEIVQARKALRSGRDRLLVDWLGGRELSDAGWRTATDGRCDGFDRWQLIVLRPDRPPFSLPGMPAPPPLPAAWPAADEPGLLAALPFLEEYFVLLYGDAAARGEGRLRETAEARAAEAIAALERHAGGTVSAASAYGLADRGAVPGRLAEGLRRLGLAVYYGPRQLFRLNEPLPEATAAAPSAPFDWSAGLASVRGLLQDGRFAEAALGLPALFAQARAAMDVSGLAELCRQLAAAIARCRAQLGLADAAEPPDAAGWTSLAAIEAAFAGRIAALEAAAGAPAASRKVRAAIAYLERHYADPEIGADAVAGHLGISRDHLRHVFKEETGHTVLDRLTEIRMEQAKRLLADGALKIYEIAERVGYRNGQYFSQVFRKQTGMNPNEYTEKRR</sequence>
<dbReference type="InterPro" id="IPR018060">
    <property type="entry name" value="HTH_AraC"/>
</dbReference>
<dbReference type="SMART" id="SM00342">
    <property type="entry name" value="HTH_ARAC"/>
    <property type="match status" value="1"/>
</dbReference>
<dbReference type="RefSeq" id="WP_277534072.1">
    <property type="nucleotide sequence ID" value="NZ_JAPDIA010000007.1"/>
</dbReference>
<reference evidence="7" key="1">
    <citation type="submission" date="2022-10" db="EMBL/GenBank/DDBJ databases">
        <title>Comparative genomic analysis of Cohnella hashimotonis sp. nov., isolated from the International Space Station.</title>
        <authorList>
            <person name="Simpson A."/>
            <person name="Venkateswaran K."/>
        </authorList>
    </citation>
    <scope>NUCLEOTIDE SEQUENCE</scope>
    <source>
        <strain evidence="7">DSM 28161</strain>
    </source>
</reference>
<dbReference type="GO" id="GO:0043565">
    <property type="term" value="F:sequence-specific DNA binding"/>
    <property type="evidence" value="ECO:0007669"/>
    <property type="project" value="InterPro"/>
</dbReference>
<dbReference type="EMBL" id="JAPDIA010000007">
    <property type="protein sequence ID" value="MDG0811454.1"/>
    <property type="molecule type" value="Genomic_DNA"/>
</dbReference>
<keyword evidence="2" id="KW-0238">DNA-binding</keyword>
<proteinExistence type="predicted"/>
<dbReference type="PROSITE" id="PS01124">
    <property type="entry name" value="HTH_ARAC_FAMILY_2"/>
    <property type="match status" value="1"/>
</dbReference>
<dbReference type="InterPro" id="IPR009057">
    <property type="entry name" value="Homeodomain-like_sf"/>
</dbReference>
<dbReference type="PANTHER" id="PTHR43280">
    <property type="entry name" value="ARAC-FAMILY TRANSCRIPTIONAL REGULATOR"/>
    <property type="match status" value="1"/>
</dbReference>
<dbReference type="GO" id="GO:0003700">
    <property type="term" value="F:DNA-binding transcription factor activity"/>
    <property type="evidence" value="ECO:0007669"/>
    <property type="project" value="InterPro"/>
</dbReference>
<dbReference type="Pfam" id="PF00072">
    <property type="entry name" value="Response_reg"/>
    <property type="match status" value="1"/>
</dbReference>
<keyword evidence="1" id="KW-0805">Transcription regulation</keyword>
<accession>A0A9X4QUG3</accession>
<evidence type="ECO:0000256" key="2">
    <source>
        <dbReference type="ARBA" id="ARBA00023125"/>
    </source>
</evidence>
<dbReference type="PROSITE" id="PS00041">
    <property type="entry name" value="HTH_ARAC_FAMILY_1"/>
    <property type="match status" value="1"/>
</dbReference>
<feature type="domain" description="Response regulatory" evidence="6">
    <location>
        <begin position="5"/>
        <end position="122"/>
    </location>
</feature>
<dbReference type="PANTHER" id="PTHR43280:SF2">
    <property type="entry name" value="HTH-TYPE TRANSCRIPTIONAL REGULATOR EXSA"/>
    <property type="match status" value="1"/>
</dbReference>
<dbReference type="Gene3D" id="1.10.10.60">
    <property type="entry name" value="Homeodomain-like"/>
    <property type="match status" value="2"/>
</dbReference>
<name>A0A9X4QUG3_9BACL</name>
<keyword evidence="8" id="KW-1185">Reference proteome</keyword>
<dbReference type="GO" id="GO:0000160">
    <property type="term" value="P:phosphorelay signal transduction system"/>
    <property type="evidence" value="ECO:0007669"/>
    <property type="project" value="InterPro"/>
</dbReference>
<gene>
    <name evidence="7" type="ORF">OMP40_20325</name>
</gene>